<dbReference type="Pfam" id="PF10996">
    <property type="entry name" value="Beta-Casp"/>
    <property type="match status" value="1"/>
</dbReference>
<dbReference type="Pfam" id="PF00753">
    <property type="entry name" value="Lactamase_B"/>
    <property type="match status" value="1"/>
</dbReference>
<evidence type="ECO:0000313" key="4">
    <source>
        <dbReference type="EMBL" id="MBE7524832.1"/>
    </source>
</evidence>
<protein>
    <submittedName>
        <fullName evidence="4">MBL fold metallo-hydrolase</fullName>
    </submittedName>
</protein>
<dbReference type="PANTHER" id="PTHR11203:SF37">
    <property type="entry name" value="INTEGRATOR COMPLEX SUBUNIT 11"/>
    <property type="match status" value="1"/>
</dbReference>
<dbReference type="GO" id="GO:0016787">
    <property type="term" value="F:hydrolase activity"/>
    <property type="evidence" value="ECO:0007669"/>
    <property type="project" value="UniProtKB-KW"/>
</dbReference>
<feature type="domain" description="Metallo-beta-lactamase" evidence="2">
    <location>
        <begin position="13"/>
        <end position="234"/>
    </location>
</feature>
<comment type="caution">
    <text evidence="4">The sequence shown here is derived from an EMBL/GenBank/DDBJ whole genome shotgun (WGS) entry which is preliminary data.</text>
</comment>
<organism evidence="4 5">
    <name type="scientific">candidate division WWE3 bacterium</name>
    <dbReference type="NCBI Taxonomy" id="2053526"/>
    <lineage>
        <taxon>Bacteria</taxon>
        <taxon>Katanobacteria</taxon>
    </lineage>
</organism>
<dbReference type="GO" id="GO:0004521">
    <property type="term" value="F:RNA endonuclease activity"/>
    <property type="evidence" value="ECO:0007669"/>
    <property type="project" value="TreeGrafter"/>
</dbReference>
<evidence type="ECO:0000259" key="3">
    <source>
        <dbReference type="SMART" id="SM01027"/>
    </source>
</evidence>
<dbReference type="SMART" id="SM01027">
    <property type="entry name" value="Beta-Casp"/>
    <property type="match status" value="1"/>
</dbReference>
<evidence type="ECO:0000313" key="5">
    <source>
        <dbReference type="Proteomes" id="UP000710385"/>
    </source>
</evidence>
<dbReference type="PANTHER" id="PTHR11203">
    <property type="entry name" value="CLEAVAGE AND POLYADENYLATION SPECIFICITY FACTOR FAMILY MEMBER"/>
    <property type="match status" value="1"/>
</dbReference>
<dbReference type="EMBL" id="JABTTY010000001">
    <property type="protein sequence ID" value="MBE7524832.1"/>
    <property type="molecule type" value="Genomic_DNA"/>
</dbReference>
<dbReference type="InterPro" id="IPR050698">
    <property type="entry name" value="MBL"/>
</dbReference>
<evidence type="ECO:0000259" key="2">
    <source>
        <dbReference type="SMART" id="SM00849"/>
    </source>
</evidence>
<dbReference type="SUPFAM" id="SSF56281">
    <property type="entry name" value="Metallo-hydrolase/oxidoreductase"/>
    <property type="match status" value="1"/>
</dbReference>
<dbReference type="Gene3D" id="3.40.50.10890">
    <property type="match status" value="1"/>
</dbReference>
<dbReference type="Gene3D" id="3.60.15.10">
    <property type="entry name" value="Ribonuclease Z/Hydroxyacylglutathione hydrolase-like"/>
    <property type="match status" value="1"/>
</dbReference>
<proteinExistence type="predicted"/>
<dbReference type="InterPro" id="IPR022712">
    <property type="entry name" value="Beta_Casp"/>
</dbReference>
<sequence length="450" mass="50797">MNVTVHGAAREVTGSCYRVETAKTRLLVDCGMFQGSAYNDAKNFREFGFDTKDVDAVAITHTHLDHVGRLPKLVKEGFRKTIYLTKPTKELARIVLADAEKIMEEEFEREYRPKLYERTHMERACELMRGVDYSRWVTVGDLRFRFRDAGHVFGSAFVEVEQRGGARVVFSGDIGNIDVPILRPTAQIGSSDAVFIESTYGDRIHEDERTRMNTLRQAVLTTVKNEGVLIVPAFAVERTQDLLYFMNHLVEEGSMHPVNTYLDSPMAIRVAEVMKHYPEYYDRDALRLVSVGDDFFDFPGLRTTMTKEESKSINEAPKPKIIIAGAGMMNGGRIQHHLIRYLSDRKTTVLIIGYQAEGTLGRKLYNGEKRVRILGESVDVRASIISIGAFSAHGDQRKLVNWIKHGKTPAKRVYCTHGEEHAAVALATRINEELGIPADVPRFEETVAVE</sequence>
<dbReference type="Pfam" id="PF07521">
    <property type="entry name" value="RMMBL"/>
    <property type="match status" value="1"/>
</dbReference>
<accession>A0A928TPH1</accession>
<evidence type="ECO:0000256" key="1">
    <source>
        <dbReference type="ARBA" id="ARBA00022801"/>
    </source>
</evidence>
<gene>
    <name evidence="4" type="ORF">HS096_00320</name>
</gene>
<reference evidence="4" key="1">
    <citation type="submission" date="2020-05" db="EMBL/GenBank/DDBJ databases">
        <title>High-Quality Genomes of Partial-Nitritation/Anammox System by Hierarchical Clustering Based Hybrid Assembly.</title>
        <authorList>
            <person name="Liu L."/>
            <person name="Wang Y."/>
            <person name="Che Y."/>
            <person name="Chen Y."/>
            <person name="Xia Y."/>
            <person name="Luo R."/>
            <person name="Cheng S.H."/>
            <person name="Zheng C."/>
            <person name="Zhang T."/>
        </authorList>
    </citation>
    <scope>NUCLEOTIDE SEQUENCE</scope>
    <source>
        <strain evidence="4">H1_PAT1</strain>
    </source>
</reference>
<dbReference type="InterPro" id="IPR011108">
    <property type="entry name" value="RMMBL"/>
</dbReference>
<feature type="domain" description="Beta-Casp" evidence="3">
    <location>
        <begin position="239"/>
        <end position="364"/>
    </location>
</feature>
<dbReference type="InterPro" id="IPR001279">
    <property type="entry name" value="Metallo-B-lactamas"/>
</dbReference>
<dbReference type="InterPro" id="IPR036866">
    <property type="entry name" value="RibonucZ/Hydroxyglut_hydro"/>
</dbReference>
<dbReference type="CDD" id="cd16295">
    <property type="entry name" value="TTHA0252-CPSF-like_MBL-fold"/>
    <property type="match status" value="1"/>
</dbReference>
<name>A0A928TPH1_UNCKA</name>
<dbReference type="Proteomes" id="UP000710385">
    <property type="component" value="Unassembled WGS sequence"/>
</dbReference>
<dbReference type="SMART" id="SM00849">
    <property type="entry name" value="Lactamase_B"/>
    <property type="match status" value="1"/>
</dbReference>
<keyword evidence="1" id="KW-0378">Hydrolase</keyword>
<dbReference type="AlphaFoldDB" id="A0A928TPH1"/>